<evidence type="ECO:0000256" key="1">
    <source>
        <dbReference type="ARBA" id="ARBA00004651"/>
    </source>
</evidence>
<dbReference type="InterPro" id="IPR018076">
    <property type="entry name" value="T2SS_GspF_dom"/>
</dbReference>
<dbReference type="EMBL" id="CP025704">
    <property type="protein sequence ID" value="AUN96705.1"/>
    <property type="molecule type" value="Genomic_DNA"/>
</dbReference>
<dbReference type="Gene3D" id="1.20.81.30">
    <property type="entry name" value="Type II secretion system (T2SS), domain F"/>
    <property type="match status" value="1"/>
</dbReference>
<dbReference type="PANTHER" id="PTHR35007:SF1">
    <property type="entry name" value="PILUS ASSEMBLY PROTEIN"/>
    <property type="match status" value="1"/>
</dbReference>
<evidence type="ECO:0000256" key="5">
    <source>
        <dbReference type="ARBA" id="ARBA00023136"/>
    </source>
</evidence>
<reference evidence="6 7" key="1">
    <citation type="submission" date="2018-01" db="EMBL/GenBank/DDBJ databases">
        <title>Complete genome sequence of Bacteriovorax stolpii DSM12778.</title>
        <authorList>
            <person name="Tang B."/>
            <person name="Chang J."/>
        </authorList>
    </citation>
    <scope>NUCLEOTIDE SEQUENCE [LARGE SCALE GENOMIC DNA]</scope>
    <source>
        <strain evidence="6 7">DSM 12778</strain>
    </source>
</reference>
<dbReference type="RefSeq" id="WP_102242000.1">
    <property type="nucleotide sequence ID" value="NZ_CP025704.1"/>
</dbReference>
<keyword evidence="7" id="KW-1185">Reference proteome</keyword>
<keyword evidence="3" id="KW-0812">Transmembrane</keyword>
<dbReference type="Proteomes" id="UP000235584">
    <property type="component" value="Chromosome"/>
</dbReference>
<comment type="subcellular location">
    <subcellularLocation>
        <location evidence="1">Cell membrane</location>
        <topology evidence="1">Multi-pass membrane protein</topology>
    </subcellularLocation>
</comment>
<accession>A0A2K9NNQ6</accession>
<proteinExistence type="predicted"/>
<protein>
    <submittedName>
        <fullName evidence="6">Uncharacterized protein</fullName>
    </submittedName>
</protein>
<dbReference type="InterPro" id="IPR042094">
    <property type="entry name" value="T2SS_GspF_sf"/>
</dbReference>
<dbReference type="Pfam" id="PF00482">
    <property type="entry name" value="T2SSF"/>
    <property type="match status" value="1"/>
</dbReference>
<keyword evidence="2" id="KW-1003">Cell membrane</keyword>
<organism evidence="6 7">
    <name type="scientific">Bacteriovorax stolpii</name>
    <name type="common">Bdellovibrio stolpii</name>
    <dbReference type="NCBI Taxonomy" id="960"/>
    <lineage>
        <taxon>Bacteria</taxon>
        <taxon>Pseudomonadati</taxon>
        <taxon>Bdellovibrionota</taxon>
        <taxon>Bacteriovoracia</taxon>
        <taxon>Bacteriovoracales</taxon>
        <taxon>Bacteriovoracaceae</taxon>
        <taxon>Bacteriovorax</taxon>
    </lineage>
</organism>
<keyword evidence="5" id="KW-0472">Membrane</keyword>
<evidence type="ECO:0000313" key="6">
    <source>
        <dbReference type="EMBL" id="AUN96705.1"/>
    </source>
</evidence>
<sequence>MSFFLDMVGRNGLIFVVGMMVFALSYKYSINIFDWIERQTYGTRTYITEKLEFLFIEIPQDRLTYMLLASSVGLGCFIFLFIGFFASWILGAILGGIMAFIGFKAPRWIIDYLVEKRIKAYSLQMVDALQLLSNGIRAGLSVPQAIGMIVEEMPAPISQEFNVLLQQNRIGMPLEECFENLAKRVPLEDNDMFVSAVNILRETGGNLSEVFDTIVDVIRERVRLQQKVDTYTAQGMFQGMTIGAMPYLLGFVYFLQDPKSMTPLFTTPLGLVFLFVALIFDIAGIYVIMKIVKIKI</sequence>
<dbReference type="KEGG" id="bsto:C0V70_00985"/>
<evidence type="ECO:0000313" key="7">
    <source>
        <dbReference type="Proteomes" id="UP000235584"/>
    </source>
</evidence>
<evidence type="ECO:0000256" key="2">
    <source>
        <dbReference type="ARBA" id="ARBA00022475"/>
    </source>
</evidence>
<dbReference type="AlphaFoldDB" id="A0A2K9NNQ6"/>
<keyword evidence="4" id="KW-1133">Transmembrane helix</keyword>
<name>A0A2K9NNQ6_BACTC</name>
<gene>
    <name evidence="6" type="ORF">C0V70_00985</name>
</gene>
<dbReference type="GO" id="GO:0005886">
    <property type="term" value="C:plasma membrane"/>
    <property type="evidence" value="ECO:0007669"/>
    <property type="project" value="UniProtKB-SubCell"/>
</dbReference>
<evidence type="ECO:0000256" key="4">
    <source>
        <dbReference type="ARBA" id="ARBA00022989"/>
    </source>
</evidence>
<dbReference type="PANTHER" id="PTHR35007">
    <property type="entry name" value="INTEGRAL MEMBRANE PROTEIN-RELATED"/>
    <property type="match status" value="1"/>
</dbReference>
<evidence type="ECO:0000256" key="3">
    <source>
        <dbReference type="ARBA" id="ARBA00022692"/>
    </source>
</evidence>